<dbReference type="Proteomes" id="UP000094580">
    <property type="component" value="Unassembled WGS sequence"/>
</dbReference>
<keyword evidence="12" id="KW-1185">Reference proteome</keyword>
<evidence type="ECO:0000256" key="6">
    <source>
        <dbReference type="ARBA" id="ARBA00023136"/>
    </source>
</evidence>
<dbReference type="InterPro" id="IPR010920">
    <property type="entry name" value="LSM_dom_sf"/>
</dbReference>
<organism evidence="11 12">
    <name type="scientific">Gottfriedia luciferensis</name>
    <dbReference type="NCBI Taxonomy" id="178774"/>
    <lineage>
        <taxon>Bacteria</taxon>
        <taxon>Bacillati</taxon>
        <taxon>Bacillota</taxon>
        <taxon>Bacilli</taxon>
        <taxon>Bacillales</taxon>
        <taxon>Bacillaceae</taxon>
        <taxon>Gottfriedia</taxon>
    </lineage>
</organism>
<dbReference type="SUPFAM" id="SSF50182">
    <property type="entry name" value="Sm-like ribonucleoproteins"/>
    <property type="match status" value="1"/>
</dbReference>
<evidence type="ECO:0000256" key="7">
    <source>
        <dbReference type="SAM" id="Phobius"/>
    </source>
</evidence>
<comment type="similarity">
    <text evidence="2">Belongs to the MscS (TC 1.A.23) family.</text>
</comment>
<evidence type="ECO:0000256" key="3">
    <source>
        <dbReference type="ARBA" id="ARBA00022475"/>
    </source>
</evidence>
<dbReference type="SUPFAM" id="SSF82689">
    <property type="entry name" value="Mechanosensitive channel protein MscS (YggB), C-terminal domain"/>
    <property type="match status" value="1"/>
</dbReference>
<feature type="transmembrane region" description="Helical" evidence="7">
    <location>
        <begin position="82"/>
        <end position="100"/>
    </location>
</feature>
<dbReference type="InterPro" id="IPR011014">
    <property type="entry name" value="MscS_channel_TM-2"/>
</dbReference>
<sequence length="298" mass="33111">MNNAADKIENAEKVIKKSMLTPEQWDTILNSSIKIALIIIVSVLAVKLGRKLIRNLLKVNARGPLQVSERRSVTLIKLMENVLAYVIFFIAALTILPIFGVEIKGLLVGAGIGGVAIGFGAQSLVKDIISGFFILFEDQFSVGDYIRVQTFEGTVLSIGLKTTKIRSGTGELHIIQNGMITEVTNFSLHNAVAMVDVSISYEGDIEHAQNVIEQHLETMPARYEEMVKPPEFLGIQNLGPSEVTLRISSEVRAMTQFKISRAIRKEIKEVLERNNIEISYPKMVLYKQPETKNENANV</sequence>
<evidence type="ECO:0000313" key="12">
    <source>
        <dbReference type="Proteomes" id="UP000094580"/>
    </source>
</evidence>
<evidence type="ECO:0000256" key="1">
    <source>
        <dbReference type="ARBA" id="ARBA00004651"/>
    </source>
</evidence>
<dbReference type="InterPro" id="IPR049142">
    <property type="entry name" value="MS_channel_1st"/>
</dbReference>
<keyword evidence="3" id="KW-1003">Cell membrane</keyword>
<feature type="transmembrane region" description="Helical" evidence="7">
    <location>
        <begin position="28"/>
        <end position="48"/>
    </location>
</feature>
<dbReference type="Pfam" id="PF21088">
    <property type="entry name" value="MS_channel_1st"/>
    <property type="match status" value="1"/>
</dbReference>
<evidence type="ECO:0000259" key="10">
    <source>
        <dbReference type="Pfam" id="PF21088"/>
    </source>
</evidence>
<dbReference type="InterPro" id="IPR006685">
    <property type="entry name" value="MscS_channel_2nd"/>
</dbReference>
<dbReference type="InterPro" id="IPR023408">
    <property type="entry name" value="MscS_beta-dom_sf"/>
</dbReference>
<feature type="domain" description="Mechanosensitive ion channel MscS C-terminal" evidence="9">
    <location>
        <begin position="195"/>
        <end position="278"/>
    </location>
</feature>
<keyword evidence="6 7" id="KW-0472">Membrane</keyword>
<dbReference type="PANTHER" id="PTHR30460">
    <property type="entry name" value="MODERATE CONDUCTANCE MECHANOSENSITIVE CHANNEL YBIO"/>
    <property type="match status" value="1"/>
</dbReference>
<accession>A0ABX2ZSX4</accession>
<dbReference type="SUPFAM" id="SSF82861">
    <property type="entry name" value="Mechanosensitive channel protein MscS (YggB), transmembrane region"/>
    <property type="match status" value="1"/>
</dbReference>
<reference evidence="11 12" key="1">
    <citation type="submission" date="2016-07" db="EMBL/GenBank/DDBJ databases">
        <authorList>
            <person name="Townsley L."/>
            <person name="Shank E.A."/>
        </authorList>
    </citation>
    <scope>NUCLEOTIDE SEQUENCE [LARGE SCALE GENOMIC DNA]</scope>
    <source>
        <strain evidence="11 12">CH01</strain>
    </source>
</reference>
<gene>
    <name evidence="11" type="ORF">BED47_04705</name>
</gene>
<dbReference type="RefSeq" id="WP_049813553.1">
    <property type="nucleotide sequence ID" value="NZ_MDKC01000013.1"/>
</dbReference>
<dbReference type="Gene3D" id="2.30.30.60">
    <property type="match status" value="1"/>
</dbReference>
<name>A0ABX2ZSX4_9BACI</name>
<dbReference type="Pfam" id="PF00924">
    <property type="entry name" value="MS_channel_2nd"/>
    <property type="match status" value="1"/>
</dbReference>
<evidence type="ECO:0000313" key="11">
    <source>
        <dbReference type="EMBL" id="ODG91795.1"/>
    </source>
</evidence>
<evidence type="ECO:0000256" key="4">
    <source>
        <dbReference type="ARBA" id="ARBA00022692"/>
    </source>
</evidence>
<protein>
    <submittedName>
        <fullName evidence="11">Mechanosensitive ion channel protein MscS</fullName>
    </submittedName>
</protein>
<proteinExistence type="inferred from homology"/>
<comment type="subcellular location">
    <subcellularLocation>
        <location evidence="1">Cell membrane</location>
        <topology evidence="1">Multi-pass membrane protein</topology>
    </subcellularLocation>
</comment>
<dbReference type="Gene3D" id="1.10.287.1260">
    <property type="match status" value="1"/>
</dbReference>
<dbReference type="Gene3D" id="3.30.70.100">
    <property type="match status" value="1"/>
</dbReference>
<evidence type="ECO:0000256" key="2">
    <source>
        <dbReference type="ARBA" id="ARBA00008017"/>
    </source>
</evidence>
<dbReference type="InterPro" id="IPR045276">
    <property type="entry name" value="YbiO_bact"/>
</dbReference>
<keyword evidence="4 7" id="KW-0812">Transmembrane</keyword>
<dbReference type="InterPro" id="IPR011066">
    <property type="entry name" value="MscS_channel_C_sf"/>
</dbReference>
<evidence type="ECO:0000259" key="9">
    <source>
        <dbReference type="Pfam" id="PF21082"/>
    </source>
</evidence>
<dbReference type="EMBL" id="MDKC01000013">
    <property type="protein sequence ID" value="ODG91795.1"/>
    <property type="molecule type" value="Genomic_DNA"/>
</dbReference>
<evidence type="ECO:0000259" key="8">
    <source>
        <dbReference type="Pfam" id="PF00924"/>
    </source>
</evidence>
<evidence type="ECO:0000256" key="5">
    <source>
        <dbReference type="ARBA" id="ARBA00022989"/>
    </source>
</evidence>
<comment type="caution">
    <text evidence="11">The sequence shown here is derived from an EMBL/GenBank/DDBJ whole genome shotgun (WGS) entry which is preliminary data.</text>
</comment>
<dbReference type="InterPro" id="IPR049278">
    <property type="entry name" value="MS_channel_C"/>
</dbReference>
<dbReference type="PANTHER" id="PTHR30460:SF0">
    <property type="entry name" value="MODERATE CONDUCTANCE MECHANOSENSITIVE CHANNEL YBIO"/>
    <property type="match status" value="1"/>
</dbReference>
<keyword evidence="5 7" id="KW-1133">Transmembrane helix</keyword>
<feature type="domain" description="Mechanosensitive ion channel transmembrane helices 2/3" evidence="10">
    <location>
        <begin position="81"/>
        <end position="122"/>
    </location>
</feature>
<feature type="domain" description="Mechanosensitive ion channel MscS" evidence="8">
    <location>
        <begin position="124"/>
        <end position="187"/>
    </location>
</feature>
<dbReference type="Pfam" id="PF21082">
    <property type="entry name" value="MS_channel_3rd"/>
    <property type="match status" value="1"/>
</dbReference>